<comment type="caution">
    <text evidence="2">The sequence shown here is derived from an EMBL/GenBank/DDBJ whole genome shotgun (WGS) entry which is preliminary data.</text>
</comment>
<dbReference type="SMART" id="SM00320">
    <property type="entry name" value="WD40"/>
    <property type="match status" value="4"/>
</dbReference>
<proteinExistence type="predicted"/>
<dbReference type="GO" id="GO:0016226">
    <property type="term" value="P:iron-sulfur cluster assembly"/>
    <property type="evidence" value="ECO:0007669"/>
    <property type="project" value="TreeGrafter"/>
</dbReference>
<dbReference type="Pfam" id="PF00400">
    <property type="entry name" value="WD40"/>
    <property type="match status" value="3"/>
</dbReference>
<dbReference type="PROSITE" id="PS50082">
    <property type="entry name" value="WD_REPEATS_2"/>
    <property type="match status" value="2"/>
</dbReference>
<dbReference type="PANTHER" id="PTHR19920">
    <property type="entry name" value="WD40 PROTEIN CIAO1"/>
    <property type="match status" value="1"/>
</dbReference>
<evidence type="ECO:0000313" key="2">
    <source>
        <dbReference type="EMBL" id="CAD8073401.1"/>
    </source>
</evidence>
<protein>
    <recommendedName>
        <fullName evidence="4">WD domain, G-beta repeat protein</fullName>
    </recommendedName>
</protein>
<dbReference type="PROSITE" id="PS50294">
    <property type="entry name" value="WD_REPEATS_REGION"/>
    <property type="match status" value="1"/>
</dbReference>
<keyword evidence="3" id="KW-1185">Reference proteome</keyword>
<accession>A0A8S1M6H5</accession>
<dbReference type="Proteomes" id="UP000692954">
    <property type="component" value="Unassembled WGS sequence"/>
</dbReference>
<name>A0A8S1M6H5_9CILI</name>
<sequence length="674" mass="80338">MFQIQNRDEQDTGTLEQNLKQKWLPFQIKDTQIAVQTLNKLKNEVQKLMISFNEQGFKFIEDLDVQIEYLKTKSSQIGKLICELPNNAYQEPQKINQMISEQLIEVEKIQEMCKYKLRTLIDSEILNKCFYEIQQLNFNDTIKRLYKIFNPLLQEQNQNWICEKHKKQIKFVQLNGEISNKLACDQCIQNNRYGQYITLQELQFQWNRVTIKTLKKYNYCQHELLKNSNGMLFEIQSLRQNFKKLLEQINLQLNCQNTLESDQLQQQYQMMQIDWLQLSTAQLIDVAYICSQQNFDDDIEKEFKTKNIFISQMLNETKKFSNMLKIQYESFLKYWIKPIDNNIQNEEINESKNEANPQKYQLLEQYNMKEEKCLSFAFNGDSSILVVGYNRFIKVFQFQQGQLTQTQILDDHKDYIRCLYFMNRSNQFISGCNDFKIIIWSCDSNNYWYAQQVLEGHTDYVRAGVIMNNREDLIISGSDDRTIRFWSKKNRLWSCKQILSGHSKEVRSLSLNPSSTQLISCSAGTQIFLTQYSPYSKQWCNIQIIQTEKSGYSLKFIKEDLFSFQPYDQGILQIYQLDSRNRTFQIIQNLQVKSKDNRWDFFPQQFIEDKSILLHKNGNTINIFKFNRENNQFTIVQSIPNSDVYLYGALTADAQYLVTWDTDSRCIRVRKYQQ</sequence>
<organism evidence="2 3">
    <name type="scientific">Paramecium sonneborni</name>
    <dbReference type="NCBI Taxonomy" id="65129"/>
    <lineage>
        <taxon>Eukaryota</taxon>
        <taxon>Sar</taxon>
        <taxon>Alveolata</taxon>
        <taxon>Ciliophora</taxon>
        <taxon>Intramacronucleata</taxon>
        <taxon>Oligohymenophorea</taxon>
        <taxon>Peniculida</taxon>
        <taxon>Parameciidae</taxon>
        <taxon>Paramecium</taxon>
    </lineage>
</organism>
<dbReference type="FunFam" id="2.130.10.10:FF:001434">
    <property type="entry name" value="Uncharacterized protein"/>
    <property type="match status" value="1"/>
</dbReference>
<evidence type="ECO:0000256" key="1">
    <source>
        <dbReference type="PROSITE-ProRule" id="PRU00221"/>
    </source>
</evidence>
<dbReference type="PANTHER" id="PTHR19920:SF0">
    <property type="entry name" value="CYTOSOLIC IRON-SULFUR PROTEIN ASSEMBLY PROTEIN CIAO1-RELATED"/>
    <property type="match status" value="1"/>
</dbReference>
<dbReference type="OrthoDB" id="303927at2759"/>
<reference evidence="2" key="1">
    <citation type="submission" date="2021-01" db="EMBL/GenBank/DDBJ databases">
        <authorList>
            <consortium name="Genoscope - CEA"/>
            <person name="William W."/>
        </authorList>
    </citation>
    <scope>NUCLEOTIDE SEQUENCE</scope>
</reference>
<evidence type="ECO:0000313" key="3">
    <source>
        <dbReference type="Proteomes" id="UP000692954"/>
    </source>
</evidence>
<gene>
    <name evidence="2" type="ORF">PSON_ATCC_30995.1.T0300314</name>
</gene>
<dbReference type="EMBL" id="CAJJDN010000030">
    <property type="protein sequence ID" value="CAD8073401.1"/>
    <property type="molecule type" value="Genomic_DNA"/>
</dbReference>
<feature type="repeat" description="WD" evidence="1">
    <location>
        <begin position="454"/>
        <end position="487"/>
    </location>
</feature>
<keyword evidence="1" id="KW-0853">WD repeat</keyword>
<dbReference type="InterPro" id="IPR001680">
    <property type="entry name" value="WD40_rpt"/>
</dbReference>
<dbReference type="GO" id="GO:0097361">
    <property type="term" value="C:cytosolic [4Fe-4S] assembly targeting complex"/>
    <property type="evidence" value="ECO:0007669"/>
    <property type="project" value="TreeGrafter"/>
</dbReference>
<feature type="repeat" description="WD" evidence="1">
    <location>
        <begin position="409"/>
        <end position="441"/>
    </location>
</feature>
<evidence type="ECO:0008006" key="4">
    <source>
        <dbReference type="Google" id="ProtNLM"/>
    </source>
</evidence>
<dbReference type="AlphaFoldDB" id="A0A8S1M6H5"/>